<dbReference type="RefSeq" id="WP_046859966.1">
    <property type="nucleotide sequence ID" value="NZ_CP011412.1"/>
</dbReference>
<evidence type="ECO:0000313" key="4">
    <source>
        <dbReference type="Proteomes" id="UP000034410"/>
    </source>
</evidence>
<proteinExistence type="predicted"/>
<accession>A0A0F7JZ72</accession>
<dbReference type="KEGG" id="seds:AAY24_12510"/>
<gene>
    <name evidence="3" type="ORF">AAY24_12510</name>
</gene>
<feature type="domain" description="DUF4145" evidence="2">
    <location>
        <begin position="26"/>
        <end position="109"/>
    </location>
</feature>
<evidence type="ECO:0000259" key="2">
    <source>
        <dbReference type="Pfam" id="PF13643"/>
    </source>
</evidence>
<feature type="compositionally biased region" description="Basic and acidic residues" evidence="1">
    <location>
        <begin position="147"/>
        <end position="165"/>
    </location>
</feature>
<dbReference type="PATRIC" id="fig|1543721.4.peg.2587"/>
<feature type="region of interest" description="Disordered" evidence="1">
    <location>
        <begin position="133"/>
        <end position="180"/>
    </location>
</feature>
<organism evidence="3 4">
    <name type="scientific">Sedimenticola thiotaurini</name>
    <dbReference type="NCBI Taxonomy" id="1543721"/>
    <lineage>
        <taxon>Bacteria</taxon>
        <taxon>Pseudomonadati</taxon>
        <taxon>Pseudomonadota</taxon>
        <taxon>Gammaproteobacteria</taxon>
        <taxon>Chromatiales</taxon>
        <taxon>Sedimenticolaceae</taxon>
        <taxon>Sedimenticola</taxon>
    </lineage>
</organism>
<evidence type="ECO:0000256" key="1">
    <source>
        <dbReference type="SAM" id="MobiDB-lite"/>
    </source>
</evidence>
<dbReference type="Pfam" id="PF13643">
    <property type="entry name" value="DUF4145"/>
    <property type="match status" value="1"/>
</dbReference>
<keyword evidence="4" id="KW-1185">Reference proteome</keyword>
<dbReference type="EMBL" id="CP011412">
    <property type="protein sequence ID" value="AKH21037.1"/>
    <property type="molecule type" value="Genomic_DNA"/>
</dbReference>
<dbReference type="Proteomes" id="UP000034410">
    <property type="component" value="Chromosome"/>
</dbReference>
<name>A0A0F7JZ72_9GAMM</name>
<sequence>MEPNPDSVNFSFLAEYDPIFLQLVAAAEGAFASDPNTTLIKLRQFGEALAQDLAVRSGVQFDETTTQADLLGRLHRQIRLDPTIRELFHTLRVEGNRATHQFRTRHKEAMDGLKMARDLALWYHHCFGQPDASFKPGPFTPPPDPTVEEKTQETHGLKKAREARPETTNCQGVTEATPGH</sequence>
<dbReference type="OrthoDB" id="9804086at2"/>
<dbReference type="AlphaFoldDB" id="A0A0F7JZ72"/>
<dbReference type="InterPro" id="IPR025285">
    <property type="entry name" value="DUF4145"/>
</dbReference>
<protein>
    <recommendedName>
        <fullName evidence="2">DUF4145 domain-containing protein</fullName>
    </recommendedName>
</protein>
<reference evidence="3 4" key="1">
    <citation type="journal article" date="2015" name="Genome Announc.">
        <title>Complete Genome Sequence of Sedimenticola thiotaurini Strain SIP-G1, a Polyphosphate- and Polyhydroxyalkanoate-Accumulating Sulfur-Oxidizing Gammaproteobacterium Isolated from Salt Marsh Sediments.</title>
        <authorList>
            <person name="Flood B.E."/>
            <person name="Jones D.S."/>
            <person name="Bailey J.V."/>
        </authorList>
    </citation>
    <scope>NUCLEOTIDE SEQUENCE [LARGE SCALE GENOMIC DNA]</scope>
    <source>
        <strain evidence="3 4">SIP-G1</strain>
    </source>
</reference>
<evidence type="ECO:0000313" key="3">
    <source>
        <dbReference type="EMBL" id="AKH21037.1"/>
    </source>
</evidence>